<proteinExistence type="predicted"/>
<evidence type="ECO:0000256" key="1">
    <source>
        <dbReference type="ARBA" id="ARBA00022737"/>
    </source>
</evidence>
<name>A0ABM4VCB5_COFAR</name>
<keyword evidence="1" id="KW-0677">Repeat</keyword>
<dbReference type="Pfam" id="PF20431">
    <property type="entry name" value="E_motif"/>
    <property type="match status" value="1"/>
</dbReference>
<evidence type="ECO:0000313" key="3">
    <source>
        <dbReference type="Proteomes" id="UP001652660"/>
    </source>
</evidence>
<organism evidence="3 4">
    <name type="scientific">Coffea arabica</name>
    <name type="common">Arabian coffee</name>
    <dbReference type="NCBI Taxonomy" id="13443"/>
    <lineage>
        <taxon>Eukaryota</taxon>
        <taxon>Viridiplantae</taxon>
        <taxon>Streptophyta</taxon>
        <taxon>Embryophyta</taxon>
        <taxon>Tracheophyta</taxon>
        <taxon>Spermatophyta</taxon>
        <taxon>Magnoliopsida</taxon>
        <taxon>eudicotyledons</taxon>
        <taxon>Gunneridae</taxon>
        <taxon>Pentapetalae</taxon>
        <taxon>asterids</taxon>
        <taxon>lamiids</taxon>
        <taxon>Gentianales</taxon>
        <taxon>Rubiaceae</taxon>
        <taxon>Ixoroideae</taxon>
        <taxon>Gardenieae complex</taxon>
        <taxon>Bertiereae - Coffeeae clade</taxon>
        <taxon>Coffeeae</taxon>
        <taxon>Coffea</taxon>
    </lineage>
</organism>
<feature type="repeat" description="PPR" evidence="2">
    <location>
        <begin position="176"/>
        <end position="210"/>
    </location>
</feature>
<dbReference type="Proteomes" id="UP001652660">
    <property type="component" value="Chromosome 8e"/>
</dbReference>
<dbReference type="InterPro" id="IPR046960">
    <property type="entry name" value="PPR_At4g14850-like_plant"/>
</dbReference>
<evidence type="ECO:0000256" key="2">
    <source>
        <dbReference type="PROSITE-ProRule" id="PRU00708"/>
    </source>
</evidence>
<accession>A0ABM4VCB5</accession>
<dbReference type="Pfam" id="PF12854">
    <property type="entry name" value="PPR_1"/>
    <property type="match status" value="1"/>
</dbReference>
<sequence>MAVLSSNPVLPTSLQSWNKIIKKQVLEGCQEKAILSFIHMQELGHFADNFTYPILLKAAANLSLDKLGLALHGQIIKNVFCNHSFVQTALVNLYSSFGCSKDAYRVFQQITTKDIVVWNSMLDACAAAGQMEDATSIFGSMPCKDLFSYNTMVSGYARSGNMILAENIFNIIPRRDTISWNSMILACCNAGEMERARKFFNQMPSRNIITWNTMLAGYLGRNCFDSAIALFEEMKEKEYNPDYLTITNVLSACASLGLLEKGEEVHIFALEKGLTSSAHVTTALIEMYAKCGRILSSLQVFYKSQVMDIYGWNAMISGLALHGQAFAAFKLFDDMKGKGLRPDDITFIGLLSACSHSGLVHKGLELFSSMEKKCAVNPKLEHYGCIVDLLGRAGFLCHAFQLIESMPFEPGKSIVGALLGACVIYRDTEIGEKVVKLLLKRNGSLTDGEYMMVANLYASCKNLEEANRWMNMMNASGITKTAGCSIIQVNGEMYRFVAGDKSNLINSNAI</sequence>
<dbReference type="PROSITE" id="PS51375">
    <property type="entry name" value="PPR"/>
    <property type="match status" value="3"/>
</dbReference>
<dbReference type="InterPro" id="IPR046848">
    <property type="entry name" value="E_motif"/>
</dbReference>
<dbReference type="InterPro" id="IPR011990">
    <property type="entry name" value="TPR-like_helical_dom_sf"/>
</dbReference>
<feature type="repeat" description="PPR" evidence="2">
    <location>
        <begin position="308"/>
        <end position="342"/>
    </location>
</feature>
<dbReference type="PANTHER" id="PTHR47926:SF458">
    <property type="entry name" value="PENTATRICOPEPTIDE REPEAT-CONTAINING PROTEIN"/>
    <property type="match status" value="1"/>
</dbReference>
<dbReference type="Gene3D" id="1.25.40.10">
    <property type="entry name" value="Tetratricopeptide repeat domain"/>
    <property type="match status" value="3"/>
</dbReference>
<evidence type="ECO:0000313" key="4">
    <source>
        <dbReference type="RefSeq" id="XP_071917166.1"/>
    </source>
</evidence>
<dbReference type="RefSeq" id="XP_071917166.1">
    <property type="nucleotide sequence ID" value="XM_072061065.1"/>
</dbReference>
<dbReference type="PANTHER" id="PTHR47926">
    <property type="entry name" value="PENTATRICOPEPTIDE REPEAT-CONTAINING PROTEIN"/>
    <property type="match status" value="1"/>
</dbReference>
<feature type="repeat" description="PPR" evidence="2">
    <location>
        <begin position="114"/>
        <end position="148"/>
    </location>
</feature>
<dbReference type="InterPro" id="IPR002885">
    <property type="entry name" value="PPR_rpt"/>
</dbReference>
<dbReference type="GeneID" id="113722519"/>
<protein>
    <submittedName>
        <fullName evidence="4">Pentatricopeptide repeat-containing protein At3g29230-like</fullName>
    </submittedName>
</protein>
<dbReference type="Pfam" id="PF13041">
    <property type="entry name" value="PPR_2"/>
    <property type="match status" value="2"/>
</dbReference>
<gene>
    <name evidence="4" type="primary">LOC113722519</name>
</gene>
<dbReference type="Pfam" id="PF01535">
    <property type="entry name" value="PPR"/>
    <property type="match status" value="2"/>
</dbReference>
<keyword evidence="3" id="KW-1185">Reference proteome</keyword>
<dbReference type="NCBIfam" id="TIGR00756">
    <property type="entry name" value="PPR"/>
    <property type="match status" value="5"/>
</dbReference>
<reference evidence="4" key="1">
    <citation type="submission" date="2025-08" db="UniProtKB">
        <authorList>
            <consortium name="RefSeq"/>
        </authorList>
    </citation>
    <scope>IDENTIFICATION</scope>
    <source>
        <tissue evidence="4">Leaves</tissue>
    </source>
</reference>